<dbReference type="RefSeq" id="WP_210655018.1">
    <property type="nucleotide sequence ID" value="NZ_JAGKSP010000001.1"/>
</dbReference>
<dbReference type="InterPro" id="IPR005467">
    <property type="entry name" value="His_kinase_dom"/>
</dbReference>
<comment type="caution">
    <text evidence="11">The sequence shown here is derived from an EMBL/GenBank/DDBJ whole genome shotgun (WGS) entry which is preliminary data.</text>
</comment>
<feature type="transmembrane region" description="Helical" evidence="8">
    <location>
        <begin position="12"/>
        <end position="31"/>
    </location>
</feature>
<feature type="transmembrane region" description="Helical" evidence="8">
    <location>
        <begin position="276"/>
        <end position="303"/>
    </location>
</feature>
<name>A0ABS5CCV7_9BACL</name>
<dbReference type="Proteomes" id="UP000673394">
    <property type="component" value="Unassembled WGS sequence"/>
</dbReference>
<dbReference type="EC" id="2.7.13.3" evidence="2"/>
<dbReference type="Pfam" id="PF06580">
    <property type="entry name" value="His_kinase"/>
    <property type="match status" value="1"/>
</dbReference>
<evidence type="ECO:0000313" key="10">
    <source>
        <dbReference type="EMBL" id="MBP3961525.1"/>
    </source>
</evidence>
<reference evidence="11 12" key="1">
    <citation type="submission" date="2021-04" db="EMBL/GenBank/DDBJ databases">
        <title>Paenibacillus sp. DLE-14 whole genome sequence.</title>
        <authorList>
            <person name="Ham Y.J."/>
        </authorList>
    </citation>
    <scope>NUCLEOTIDE SEQUENCE [LARGE SCALE GENOMIC DNA]</scope>
    <source>
        <strain evidence="11 12">DLE-14</strain>
    </source>
</reference>
<keyword evidence="5 11" id="KW-0418">Kinase</keyword>
<dbReference type="PROSITE" id="PS50109">
    <property type="entry name" value="HIS_KIN"/>
    <property type="match status" value="1"/>
</dbReference>
<dbReference type="PRINTS" id="PR00344">
    <property type="entry name" value="BCTRLSENSOR"/>
</dbReference>
<evidence type="ECO:0000256" key="4">
    <source>
        <dbReference type="ARBA" id="ARBA00022741"/>
    </source>
</evidence>
<protein>
    <recommendedName>
        <fullName evidence="2">histidine kinase</fullName>
        <ecNumber evidence="2">2.7.13.3</ecNumber>
    </recommendedName>
</protein>
<keyword evidence="3" id="KW-0808">Transferase</keyword>
<feature type="domain" description="Histidine kinase" evidence="9">
    <location>
        <begin position="454"/>
        <end position="567"/>
    </location>
</feature>
<accession>A0ABS5CCV7</accession>
<dbReference type="InterPro" id="IPR036890">
    <property type="entry name" value="HATPase_C_sf"/>
</dbReference>
<dbReference type="InterPro" id="IPR010559">
    <property type="entry name" value="Sig_transdc_His_kin_internal"/>
</dbReference>
<evidence type="ECO:0000256" key="8">
    <source>
        <dbReference type="SAM" id="Phobius"/>
    </source>
</evidence>
<evidence type="ECO:0000256" key="2">
    <source>
        <dbReference type="ARBA" id="ARBA00012438"/>
    </source>
</evidence>
<dbReference type="InterPro" id="IPR050640">
    <property type="entry name" value="Bact_2-comp_sensor_kinase"/>
</dbReference>
<keyword evidence="4" id="KW-0547">Nucleotide-binding</keyword>
<dbReference type="EMBL" id="JAGKSP010000001">
    <property type="protein sequence ID" value="MBP3961525.1"/>
    <property type="molecule type" value="Genomic_DNA"/>
</dbReference>
<dbReference type="InterPro" id="IPR003594">
    <property type="entry name" value="HATPase_dom"/>
</dbReference>
<dbReference type="PANTHER" id="PTHR34220">
    <property type="entry name" value="SENSOR HISTIDINE KINASE YPDA"/>
    <property type="match status" value="1"/>
</dbReference>
<dbReference type="SMART" id="SM00387">
    <property type="entry name" value="HATPase_c"/>
    <property type="match status" value="1"/>
</dbReference>
<proteinExistence type="predicted"/>
<comment type="catalytic activity">
    <reaction evidence="1">
        <text>ATP + protein L-histidine = ADP + protein N-phospho-L-histidine.</text>
        <dbReference type="EC" id="2.7.13.3"/>
    </reaction>
</comment>
<dbReference type="SUPFAM" id="SSF55874">
    <property type="entry name" value="ATPase domain of HSP90 chaperone/DNA topoisomerase II/histidine kinase"/>
    <property type="match status" value="1"/>
</dbReference>
<keyword evidence="8" id="KW-0812">Transmembrane</keyword>
<keyword evidence="8" id="KW-1133">Transmembrane helix</keyword>
<keyword evidence="6" id="KW-0067">ATP-binding</keyword>
<keyword evidence="7" id="KW-0902">Two-component regulatory system</keyword>
<evidence type="ECO:0000313" key="12">
    <source>
        <dbReference type="Proteomes" id="UP000673394"/>
    </source>
</evidence>
<keyword evidence="12" id="KW-1185">Reference proteome</keyword>
<keyword evidence="8" id="KW-0472">Membrane</keyword>
<organism evidence="11 12">
    <name type="scientific">Paenibacillus lignilyticus</name>
    <dbReference type="NCBI Taxonomy" id="1172615"/>
    <lineage>
        <taxon>Bacteria</taxon>
        <taxon>Bacillati</taxon>
        <taxon>Bacillota</taxon>
        <taxon>Bacilli</taxon>
        <taxon>Bacillales</taxon>
        <taxon>Paenibacillaceae</taxon>
        <taxon>Paenibacillus</taxon>
    </lineage>
</organism>
<evidence type="ECO:0000259" key="9">
    <source>
        <dbReference type="PROSITE" id="PS50109"/>
    </source>
</evidence>
<gene>
    <name evidence="10" type="ORF">I8J30_02295</name>
    <name evidence="11" type="ORF">I8J30_13900</name>
</gene>
<evidence type="ECO:0000256" key="3">
    <source>
        <dbReference type="ARBA" id="ARBA00022679"/>
    </source>
</evidence>
<dbReference type="GO" id="GO:0016301">
    <property type="term" value="F:kinase activity"/>
    <property type="evidence" value="ECO:0007669"/>
    <property type="project" value="UniProtKB-KW"/>
</dbReference>
<dbReference type="Pfam" id="PF02518">
    <property type="entry name" value="HATPase_c"/>
    <property type="match status" value="1"/>
</dbReference>
<evidence type="ECO:0000256" key="7">
    <source>
        <dbReference type="ARBA" id="ARBA00023012"/>
    </source>
</evidence>
<evidence type="ECO:0000313" key="11">
    <source>
        <dbReference type="EMBL" id="MBP3963805.1"/>
    </source>
</evidence>
<evidence type="ECO:0000256" key="1">
    <source>
        <dbReference type="ARBA" id="ARBA00000085"/>
    </source>
</evidence>
<evidence type="ECO:0000256" key="5">
    <source>
        <dbReference type="ARBA" id="ARBA00022777"/>
    </source>
</evidence>
<dbReference type="EMBL" id="JAGKSP010000004">
    <property type="protein sequence ID" value="MBP3963805.1"/>
    <property type="molecule type" value="Genomic_DNA"/>
</dbReference>
<dbReference type="PANTHER" id="PTHR34220:SF7">
    <property type="entry name" value="SENSOR HISTIDINE KINASE YPDA"/>
    <property type="match status" value="1"/>
</dbReference>
<evidence type="ECO:0000256" key="6">
    <source>
        <dbReference type="ARBA" id="ARBA00022840"/>
    </source>
</evidence>
<dbReference type="Gene3D" id="3.30.565.10">
    <property type="entry name" value="Histidine kinase-like ATPase, C-terminal domain"/>
    <property type="match status" value="1"/>
</dbReference>
<dbReference type="InterPro" id="IPR004358">
    <property type="entry name" value="Sig_transdc_His_kin-like_C"/>
</dbReference>
<sequence>MIGKLSYRHKIAAIIFVFAFLPMIILGSLMIQKVWSAKVQEIINKNDIQLTSSVNGINSLLSSNMDKLMAINNNFYIFNYLDTKTDQNLVGVMNFSDYLQSVINAMKSDNRDVNFQIYAIEDTNYDGDYLRSIQNLENVRGTNGISLKDEILQYDDSQILWKYRTIKAQFSDAESNFLFGYKKIMSLGKPLAIIELQIPIQQITDFFTYEIPEGSYIVYEVDGKKQWVIGEEEETIPEGDSAGDDYYIIDKELKPGIGDISMFVPKSLVFEGLKGYLITVLVIFIFLIGILFVTVEMVSYFLTKKLEALFRKMNTNVESLISSDSFVPFEETEDEFGKMGRIFYELTMRIKEYYRKITDYELEKTVLETQLLQERFNPHFLYNTLSTFRWIYNDPKVHEVVDSMVKYYRIALNKGSSIITIEQETEMIREYLRLQMFAYGNDFDYDIHIEEDTGQQLVLKNLLQPIVENAFLHGISGRESGGLITIRVSTNDDNETIRFEIADNGLGMGPEKIKRILEGAEESKYSGYGMKNVRNRMETYYGSGYGLEIESEPGRGTKVILTTPSNYSADRMDAKAISA</sequence>